<dbReference type="Gene3D" id="3.20.20.80">
    <property type="entry name" value="Glycosidases"/>
    <property type="match status" value="1"/>
</dbReference>
<gene>
    <name evidence="9" type="ORF">B4U79_04297</name>
</gene>
<dbReference type="AlphaFoldDB" id="A0A443QHU8"/>
<evidence type="ECO:0000313" key="9">
    <source>
        <dbReference type="EMBL" id="RWS02593.1"/>
    </source>
</evidence>
<keyword evidence="3" id="KW-0472">Membrane</keyword>
<dbReference type="Gene3D" id="4.10.110.10">
    <property type="entry name" value="Spasmolytic Protein, domain 1"/>
    <property type="match status" value="1"/>
</dbReference>
<evidence type="ECO:0000256" key="3">
    <source>
        <dbReference type="ARBA" id="ARBA00023136"/>
    </source>
</evidence>
<dbReference type="SMART" id="SM00018">
    <property type="entry name" value="PD"/>
    <property type="match status" value="1"/>
</dbReference>
<feature type="signal peptide" evidence="7">
    <location>
        <begin position="1"/>
        <end position="20"/>
    </location>
</feature>
<evidence type="ECO:0000256" key="1">
    <source>
        <dbReference type="ARBA" id="ARBA00004370"/>
    </source>
</evidence>
<dbReference type="PROSITE" id="PS51448">
    <property type="entry name" value="P_TREFOIL_2"/>
    <property type="match status" value="1"/>
</dbReference>
<evidence type="ECO:0000256" key="2">
    <source>
        <dbReference type="ARBA" id="ARBA00007806"/>
    </source>
</evidence>
<dbReference type="Gene3D" id="2.60.40.1180">
    <property type="entry name" value="Golgi alpha-mannosidase II"/>
    <property type="match status" value="2"/>
</dbReference>
<protein>
    <submittedName>
        <fullName evidence="9">Lysosomal alpha-glucosidase-like protein</fullName>
    </submittedName>
</protein>
<keyword evidence="10" id="KW-1185">Reference proteome</keyword>
<sequence length="886" mass="102738">ASIMFHFLAVFILCFTLSRSDYLFSNNAQCIREPSERFDCLPDFHNADIRQVKQKCAERNCCFQTSLDTNFPSCYYPINYTTYAVESQRIDGNRIKLQLSLRDSKPNWPPKQANSLAVTIDYINENVARVRIKSSKSSFVTKEILENPLPYKKNLNDGDRKYDILFDEENFAFSVVRRSTKAVIFNTSVSSLLFGLRFKQIATPVPSDHLYGFAEHNTKMYLKADKRKIYTFFNRGEQPEERNDPQFNLYGYHPFYLMLEQNGDAHGVFFHNTHALDVVVQPRPTLTYRTVGGDLDFFFFLGPKPDDVTSQYTSIVGRPLMLPYWTLGFHLCRYDYGSTNATRIAWKRTIDAGIPLDGQWNDIDYMENRKDFTYDPIRYKGLPEFVDELHKNDVKYIINISPGLSRMEPKGTYEPYETALQRKLFVVDPKTNEPIVGKVWQNETVWLDFTSSKTVEFWVEELAKFHSQIKFDALWLDMNEPYSFRSLQEMGCDANDPLEKLPYSPGGEPLSNSTLCMYAKHAAGNHFHVHTLYALYEAKATKKALEKVNPGKRPWILSRASVSGQGRYSSHWNGDITAEWTTMRRTISNMLTFNIIGMPFVGADICGFMKNTTRELCLRWQQLGSFYTFSRNHNDFDTIEHDPVAMGPEVVKATKSALILRYTLLPYLYTLFYKAHLFGTTVARPLFFEFPNDKETYEMDEQFMWGPAIMFNPALYEDEDYVQTYYPEGHWFANFKKTIVGPQTVFVKAYRDEPNVNFKSGHIIPTQDAGMTTTASRRNHFGLIVYIDPKTNEASGDLYWDDGENERLDYNHIVFKAQKLAYTGENGYELKTMPNITNYKSEKMLLGSVRILDFHQKPSTILCNDKAVQDYKIQDNILTIYLKDEQ</sequence>
<dbReference type="PANTHER" id="PTHR22762">
    <property type="entry name" value="ALPHA-GLUCOSIDASE"/>
    <property type="match status" value="1"/>
</dbReference>
<dbReference type="EMBL" id="NCKU01007500">
    <property type="protein sequence ID" value="RWS02593.1"/>
    <property type="molecule type" value="Genomic_DNA"/>
</dbReference>
<dbReference type="GO" id="GO:0004558">
    <property type="term" value="F:alpha-1,4-glucosidase activity"/>
    <property type="evidence" value="ECO:0007669"/>
    <property type="project" value="TreeGrafter"/>
</dbReference>
<comment type="caution">
    <text evidence="9">The sequence shown here is derived from an EMBL/GenBank/DDBJ whole genome shotgun (WGS) entry which is preliminary data.</text>
</comment>
<keyword evidence="6" id="KW-0326">Glycosidase</keyword>
<dbReference type="GO" id="GO:0005975">
    <property type="term" value="P:carbohydrate metabolic process"/>
    <property type="evidence" value="ECO:0007669"/>
    <property type="project" value="InterPro"/>
</dbReference>
<dbReference type="InterPro" id="IPR044913">
    <property type="entry name" value="P_trefoil_dom_sf"/>
</dbReference>
<comment type="subcellular location">
    <subcellularLocation>
        <location evidence="1">Membrane</location>
    </subcellularLocation>
</comment>
<name>A0A443QHU8_9ACAR</name>
<reference evidence="9 10" key="1">
    <citation type="journal article" date="2018" name="Gigascience">
        <title>Genomes of trombidid mites reveal novel predicted allergens and laterally-transferred genes associated with secondary metabolism.</title>
        <authorList>
            <person name="Dong X."/>
            <person name="Chaisiri K."/>
            <person name="Xia D."/>
            <person name="Armstrong S.D."/>
            <person name="Fang Y."/>
            <person name="Donnelly M.J."/>
            <person name="Kadowaki T."/>
            <person name="McGarry J.W."/>
            <person name="Darby A.C."/>
            <person name="Makepeace B.L."/>
        </authorList>
    </citation>
    <scope>NUCLEOTIDE SEQUENCE [LARGE SCALE GENOMIC DNA]</scope>
    <source>
        <strain evidence="9">UoL-WK</strain>
    </source>
</reference>
<dbReference type="InterPro" id="IPR025887">
    <property type="entry name" value="Glyco_hydro_31_N_dom"/>
</dbReference>
<feature type="domain" description="P-type" evidence="8">
    <location>
        <begin position="28"/>
        <end position="78"/>
    </location>
</feature>
<evidence type="ECO:0000256" key="5">
    <source>
        <dbReference type="PROSITE-ProRule" id="PRU00779"/>
    </source>
</evidence>
<dbReference type="Pfam" id="PF01055">
    <property type="entry name" value="Glyco_hydro_31_2nd"/>
    <property type="match status" value="1"/>
</dbReference>
<dbReference type="InterPro" id="IPR000322">
    <property type="entry name" value="Glyco_hydro_31_TIM"/>
</dbReference>
<dbReference type="Pfam" id="PF21365">
    <property type="entry name" value="Glyco_hydro_31_3rd"/>
    <property type="match status" value="1"/>
</dbReference>
<dbReference type="GO" id="GO:0030246">
    <property type="term" value="F:carbohydrate binding"/>
    <property type="evidence" value="ECO:0007669"/>
    <property type="project" value="InterPro"/>
</dbReference>
<evidence type="ECO:0000256" key="7">
    <source>
        <dbReference type="SAM" id="SignalP"/>
    </source>
</evidence>
<keyword evidence="4" id="KW-1015">Disulfide bond</keyword>
<keyword evidence="6" id="KW-0378">Hydrolase</keyword>
<accession>A0A443QHU8</accession>
<dbReference type="SUPFAM" id="SSF74650">
    <property type="entry name" value="Galactose mutarotase-like"/>
    <property type="match status" value="1"/>
</dbReference>
<dbReference type="Pfam" id="PF13802">
    <property type="entry name" value="Gal_mutarotas_2"/>
    <property type="match status" value="1"/>
</dbReference>
<dbReference type="SUPFAM" id="SSF51445">
    <property type="entry name" value="(Trans)glycosidases"/>
    <property type="match status" value="1"/>
</dbReference>
<evidence type="ECO:0000259" key="8">
    <source>
        <dbReference type="PROSITE" id="PS51448"/>
    </source>
</evidence>
<evidence type="ECO:0000256" key="6">
    <source>
        <dbReference type="RuleBase" id="RU361185"/>
    </source>
</evidence>
<dbReference type="OrthoDB" id="6412956at2759"/>
<organism evidence="9 10">
    <name type="scientific">Dinothrombium tinctorium</name>
    <dbReference type="NCBI Taxonomy" id="1965070"/>
    <lineage>
        <taxon>Eukaryota</taxon>
        <taxon>Metazoa</taxon>
        <taxon>Ecdysozoa</taxon>
        <taxon>Arthropoda</taxon>
        <taxon>Chelicerata</taxon>
        <taxon>Arachnida</taxon>
        <taxon>Acari</taxon>
        <taxon>Acariformes</taxon>
        <taxon>Trombidiformes</taxon>
        <taxon>Prostigmata</taxon>
        <taxon>Anystina</taxon>
        <taxon>Parasitengona</taxon>
        <taxon>Trombidioidea</taxon>
        <taxon>Trombidiidae</taxon>
        <taxon>Dinothrombium</taxon>
    </lineage>
</organism>
<dbReference type="Proteomes" id="UP000285301">
    <property type="component" value="Unassembled WGS sequence"/>
</dbReference>
<proteinExistence type="inferred from homology"/>
<feature type="non-terminal residue" evidence="9">
    <location>
        <position position="886"/>
    </location>
</feature>
<feature type="chain" id="PRO_5019377727" evidence="7">
    <location>
        <begin position="21"/>
        <end position="886"/>
    </location>
</feature>
<dbReference type="Gene3D" id="2.60.40.1760">
    <property type="entry name" value="glycosyl hydrolase (family 31)"/>
    <property type="match status" value="1"/>
</dbReference>
<comment type="caution">
    <text evidence="5">Lacks conserved residue(s) required for the propagation of feature annotation.</text>
</comment>
<dbReference type="PANTHER" id="PTHR22762:SF131">
    <property type="entry name" value="GLYCOSIDE HYDROLASE FAMILY 31 N-TERMINAL DOMAIN-CONTAINING PROTEIN"/>
    <property type="match status" value="1"/>
</dbReference>
<dbReference type="GO" id="GO:0016020">
    <property type="term" value="C:membrane"/>
    <property type="evidence" value="ECO:0007669"/>
    <property type="project" value="UniProtKB-SubCell"/>
</dbReference>
<dbReference type="Pfam" id="PF00088">
    <property type="entry name" value="Trefoil"/>
    <property type="match status" value="1"/>
</dbReference>
<keyword evidence="7" id="KW-0732">Signal</keyword>
<dbReference type="CDD" id="cd14752">
    <property type="entry name" value="GH31_N"/>
    <property type="match status" value="1"/>
</dbReference>
<dbReference type="STRING" id="1965070.A0A443QHU8"/>
<feature type="non-terminal residue" evidence="9">
    <location>
        <position position="1"/>
    </location>
</feature>
<dbReference type="SUPFAM" id="SSF51011">
    <property type="entry name" value="Glycosyl hydrolase domain"/>
    <property type="match status" value="1"/>
</dbReference>
<evidence type="ECO:0000256" key="4">
    <source>
        <dbReference type="ARBA" id="ARBA00023157"/>
    </source>
</evidence>
<dbReference type="CDD" id="cd00111">
    <property type="entry name" value="Trefoil"/>
    <property type="match status" value="1"/>
</dbReference>
<comment type="similarity">
    <text evidence="2 6">Belongs to the glycosyl hydrolase 31 family.</text>
</comment>
<dbReference type="InterPro" id="IPR013780">
    <property type="entry name" value="Glyco_hydro_b"/>
</dbReference>
<dbReference type="InterPro" id="IPR000519">
    <property type="entry name" value="P_trefoil_dom"/>
</dbReference>
<dbReference type="InterPro" id="IPR048395">
    <property type="entry name" value="Glyco_hydro_31_C"/>
</dbReference>
<dbReference type="InterPro" id="IPR017853">
    <property type="entry name" value="GH"/>
</dbReference>
<dbReference type="CDD" id="cd06602">
    <property type="entry name" value="GH31_MGAM_SI_GAA"/>
    <property type="match status" value="1"/>
</dbReference>
<dbReference type="InterPro" id="IPR011013">
    <property type="entry name" value="Gal_mutarotase_sf_dom"/>
</dbReference>
<evidence type="ECO:0000313" key="10">
    <source>
        <dbReference type="Proteomes" id="UP000285301"/>
    </source>
</evidence>